<sequence length="350" mass="39224">MTSASSPSSAGREQGIDNELDLRGLLCALWRGKITLIACALLFALGALIYSLVVRQEWTAIAITDKPTVNVLDSYFSQQRFLRNLDVKNTALPTTDTLSIADEAYQEFLRQLASYDTRRDFWLASPYYQARKKGDTHADAVLLDKLINAIQFLPRDEVKKLPDSARLVAETAPDANQLLRRYVDFANQRAANHLNEDVVAAWAARTVSLKAQVKRQEAVATAIYHREQLQLNQALKLAHAQGIDRSRTDVAADNLPQSELFLLGHPLLQARLDALQAAGPAYDTDYDQNRAMLTNLNVGPVLNKSFKTYRYLRTPEEPVRRDKPRRLFLLILWGAVGTLVGAGVALVRRR</sequence>
<dbReference type="Proteomes" id="UP000811282">
    <property type="component" value="Unassembled WGS sequence"/>
</dbReference>
<dbReference type="PANTHER" id="PTHR32309:SF16">
    <property type="entry name" value="ECA POLYSACCHARIDE CHAIN LENGTH MODULATION PROTEIN"/>
    <property type="match status" value="1"/>
</dbReference>
<evidence type="ECO:0000256" key="3">
    <source>
        <dbReference type="ARBA" id="ARBA00022692"/>
    </source>
</evidence>
<dbReference type="RefSeq" id="WP_215669211.1">
    <property type="nucleotide sequence ID" value="NZ_JAFJYC010000001.1"/>
</dbReference>
<comment type="function">
    <text evidence="6">Modulates the polysaccharide chain length of enterobacterial common antigen (ECA).</text>
</comment>
<dbReference type="InterPro" id="IPR050445">
    <property type="entry name" value="Bact_polysacc_biosynth/exp"/>
</dbReference>
<keyword evidence="3 6" id="KW-0812">Transmembrane</keyword>
<evidence type="ECO:0000256" key="5">
    <source>
        <dbReference type="ARBA" id="ARBA00023136"/>
    </source>
</evidence>
<dbReference type="InterPro" id="IPR032895">
    <property type="entry name" value="WzzE"/>
</dbReference>
<keyword evidence="2 6" id="KW-1003">Cell membrane</keyword>
<dbReference type="EMBL" id="JAFJYC010000001">
    <property type="protein sequence ID" value="MBT9432021.1"/>
    <property type="molecule type" value="Genomic_DNA"/>
</dbReference>
<evidence type="ECO:0000313" key="9">
    <source>
        <dbReference type="Proteomes" id="UP000811282"/>
    </source>
</evidence>
<gene>
    <name evidence="6 8" type="primary">wzzE</name>
    <name evidence="8" type="ORF">JZM24_07495</name>
</gene>
<feature type="domain" description="Polysaccharide chain length determinant N-terminal" evidence="7">
    <location>
        <begin position="18"/>
        <end position="92"/>
    </location>
</feature>
<evidence type="ECO:0000256" key="4">
    <source>
        <dbReference type="ARBA" id="ARBA00022989"/>
    </source>
</evidence>
<evidence type="ECO:0000256" key="2">
    <source>
        <dbReference type="ARBA" id="ARBA00022475"/>
    </source>
</evidence>
<dbReference type="Gene3D" id="3.30.1890.10">
    <property type="entry name" value="FepE-like"/>
    <property type="match status" value="1"/>
</dbReference>
<evidence type="ECO:0000259" key="7">
    <source>
        <dbReference type="Pfam" id="PF02706"/>
    </source>
</evidence>
<proteinExistence type="inferred from homology"/>
<comment type="pathway">
    <text evidence="6">Bacterial outer membrane biogenesis; enterobacterial common antigen biosynthesis.</text>
</comment>
<evidence type="ECO:0000313" key="8">
    <source>
        <dbReference type="EMBL" id="MBT9432021.1"/>
    </source>
</evidence>
<keyword evidence="5 6" id="KW-0472">Membrane</keyword>
<protein>
    <recommendedName>
        <fullName evidence="6">ECA polysaccharide chain length modulation protein</fullName>
    </recommendedName>
</protein>
<organism evidence="8 9">
    <name type="scientific">Candidatus Sodalis endolongispinus</name>
    <dbReference type="NCBI Taxonomy" id="2812662"/>
    <lineage>
        <taxon>Bacteria</taxon>
        <taxon>Pseudomonadati</taxon>
        <taxon>Pseudomonadota</taxon>
        <taxon>Gammaproteobacteria</taxon>
        <taxon>Enterobacterales</taxon>
        <taxon>Bruguierivoracaceae</taxon>
        <taxon>Sodalis</taxon>
    </lineage>
</organism>
<reference evidence="8 9" key="1">
    <citation type="journal article" date="2021" name="Genome Biol. Evol.">
        <title>The evolution of interdependence in a four-way mealybug symbiosis.</title>
        <authorList>
            <person name="Garber A.I."/>
            <person name="Kupper M."/>
            <person name="Laetsch D.R."/>
            <person name="Weldon S.R."/>
            <person name="Ladinsky M.S."/>
            <person name="Bjorkman P.J."/>
            <person name="McCutcheon J.P."/>
        </authorList>
    </citation>
    <scope>NUCLEOTIDE SEQUENCE [LARGE SCALE GENOMIC DNA]</scope>
    <source>
        <strain evidence="8">SOD</strain>
    </source>
</reference>
<keyword evidence="6" id="KW-0997">Cell inner membrane</keyword>
<dbReference type="HAMAP" id="MF_02025">
    <property type="entry name" value="WzzE"/>
    <property type="match status" value="1"/>
</dbReference>
<dbReference type="NCBIfam" id="NF008645">
    <property type="entry name" value="PRK11638.1"/>
    <property type="match status" value="1"/>
</dbReference>
<comment type="similarity">
    <text evidence="6">Belongs to the WzzB/Cld/Rol family.</text>
</comment>
<comment type="caution">
    <text evidence="8">The sequence shown here is derived from an EMBL/GenBank/DDBJ whole genome shotgun (WGS) entry which is preliminary data.</text>
</comment>
<dbReference type="SUPFAM" id="SSF160355">
    <property type="entry name" value="Bacterial polysaccharide co-polymerase-like"/>
    <property type="match status" value="1"/>
</dbReference>
<keyword evidence="4 6" id="KW-1133">Transmembrane helix</keyword>
<accession>A0ABS5YAQ5</accession>
<evidence type="ECO:0000256" key="6">
    <source>
        <dbReference type="HAMAP-Rule" id="MF_02025"/>
    </source>
</evidence>
<dbReference type="InterPro" id="IPR003856">
    <property type="entry name" value="LPS_length_determ_N"/>
</dbReference>
<comment type="subcellular location">
    <subcellularLocation>
        <location evidence="6">Cell inner membrane</location>
        <topology evidence="6">Multi-pass membrane protein</topology>
    </subcellularLocation>
    <subcellularLocation>
        <location evidence="1">Cell membrane</location>
        <topology evidence="1">Multi-pass membrane protein</topology>
    </subcellularLocation>
</comment>
<evidence type="ECO:0000256" key="1">
    <source>
        <dbReference type="ARBA" id="ARBA00004651"/>
    </source>
</evidence>
<dbReference type="Pfam" id="PF02706">
    <property type="entry name" value="Wzz"/>
    <property type="match status" value="1"/>
</dbReference>
<comment type="subunit">
    <text evidence="6">Probably part of a complex composed of WzxE, WzyE and WzzE.</text>
</comment>
<dbReference type="PANTHER" id="PTHR32309">
    <property type="entry name" value="TYROSINE-PROTEIN KINASE"/>
    <property type="match status" value="1"/>
</dbReference>
<feature type="transmembrane region" description="Helical" evidence="6">
    <location>
        <begin position="327"/>
        <end position="347"/>
    </location>
</feature>
<feature type="transmembrane region" description="Helical" evidence="6">
    <location>
        <begin position="34"/>
        <end position="53"/>
    </location>
</feature>
<keyword evidence="9" id="KW-1185">Reference proteome</keyword>
<name>A0ABS5YAQ5_9GAMM</name>